<organism evidence="1 2">
    <name type="scientific">Streptomyces noursei</name>
    <name type="common">Streptomyces albulus</name>
    <dbReference type="NCBI Taxonomy" id="1971"/>
    <lineage>
        <taxon>Bacteria</taxon>
        <taxon>Bacillati</taxon>
        <taxon>Actinomycetota</taxon>
        <taxon>Actinomycetes</taxon>
        <taxon>Kitasatosporales</taxon>
        <taxon>Streptomycetaceae</taxon>
        <taxon>Streptomyces</taxon>
    </lineage>
</organism>
<comment type="caution">
    <text evidence="1">The sequence shown here is derived from an EMBL/GenBank/DDBJ whole genome shotgun (WGS) entry which is preliminary data.</text>
</comment>
<evidence type="ECO:0000313" key="1">
    <source>
        <dbReference type="EMBL" id="GCB95356.1"/>
    </source>
</evidence>
<dbReference type="AlphaFoldDB" id="A0A059WIM2"/>
<dbReference type="Pfam" id="PF22658">
    <property type="entry name" value="YycE-like_N"/>
    <property type="match status" value="1"/>
</dbReference>
<name>A0A059WIM2_STRNR</name>
<dbReference type="EMBL" id="BHXC01000007">
    <property type="protein sequence ID" value="GCB95356.1"/>
    <property type="molecule type" value="Genomic_DNA"/>
</dbReference>
<sequence>MPALGSAHLRLARPTRDLVAAGRFWRDGLGLRELHRHTSQAGEHSLLMLGWPDAAWHLELTHDPSGALHPTPTPDDLLVVYVGGPVPEGLVARLERCGGTRVAAHNPYWDAWGVTVEDPDGYRLVLSTRDWNNAEALAAH</sequence>
<dbReference type="STRING" id="68570.DC74_7198"/>
<dbReference type="SUPFAM" id="SSF54593">
    <property type="entry name" value="Glyoxalase/Bleomycin resistance protein/Dihydroxybiphenyl dioxygenase"/>
    <property type="match status" value="1"/>
</dbReference>
<dbReference type="RefSeq" id="WP_016577825.1">
    <property type="nucleotide sequence ID" value="NZ_BHXC01000007.1"/>
</dbReference>
<dbReference type="CDD" id="cd06587">
    <property type="entry name" value="VOC"/>
    <property type="match status" value="1"/>
</dbReference>
<dbReference type="Gene3D" id="3.10.180.10">
    <property type="entry name" value="2,3-Dihydroxybiphenyl 1,2-Dioxygenase, domain 1"/>
    <property type="match status" value="1"/>
</dbReference>
<dbReference type="InterPro" id="IPR029068">
    <property type="entry name" value="Glyas_Bleomycin-R_OHBP_Dase"/>
</dbReference>
<protein>
    <submittedName>
        <fullName evidence="1">Uncharacterized protein</fullName>
    </submittedName>
</protein>
<reference evidence="1 2" key="1">
    <citation type="journal article" date="2019" name="Microbiol. Resour. Announc.">
        <title>Draft Genome Sequence of the Most Traditional epsilon-Poly-l-Lysine Producer, Streptomyces albulus NBRC14147.</title>
        <authorList>
            <person name="Yamanaka K."/>
            <person name="Hamano Y."/>
        </authorList>
    </citation>
    <scope>NUCLEOTIDE SEQUENCE [LARGE SCALE GENOMIC DNA]</scope>
    <source>
        <strain evidence="1 2">NBRC 14147</strain>
    </source>
</reference>
<dbReference type="Proteomes" id="UP000288351">
    <property type="component" value="Unassembled WGS sequence"/>
</dbReference>
<dbReference type="Pfam" id="PF22659">
    <property type="entry name" value="YycE-like_C"/>
    <property type="match status" value="1"/>
</dbReference>
<dbReference type="InterPro" id="IPR058997">
    <property type="entry name" value="YycE-like_C"/>
</dbReference>
<gene>
    <name evidence="1" type="ORF">SALB_08160</name>
</gene>
<dbReference type="eggNOG" id="COG0346">
    <property type="taxonomic scope" value="Bacteria"/>
</dbReference>
<dbReference type="PROSITE" id="PS51819">
    <property type="entry name" value="VOC"/>
    <property type="match status" value="1"/>
</dbReference>
<dbReference type="InterPro" id="IPR037523">
    <property type="entry name" value="VOC_core"/>
</dbReference>
<dbReference type="InterPro" id="IPR058998">
    <property type="entry name" value="YycE-like_N"/>
</dbReference>
<proteinExistence type="predicted"/>
<accession>A0A059WIM2</accession>
<evidence type="ECO:0000313" key="2">
    <source>
        <dbReference type="Proteomes" id="UP000288351"/>
    </source>
</evidence>